<sequence>MSNRKPVPLSDIQMRLRIRLSTAPRWWFKELWSPKGVSPNRVEDDLVEHLTRGWERYEVTEEPYIVFGKPKDGAFDQTHAVVEAIHCVSRPTWGLA</sequence>
<dbReference type="EMBL" id="CP032829">
    <property type="protein sequence ID" value="AYJ87283.1"/>
    <property type="molecule type" value="Genomic_DNA"/>
</dbReference>
<dbReference type="AlphaFoldDB" id="A0A494TJT4"/>
<keyword evidence="2" id="KW-1185">Reference proteome</keyword>
<name>A0A494TJT4_SPHPE</name>
<evidence type="ECO:0000313" key="2">
    <source>
        <dbReference type="Proteomes" id="UP000276254"/>
    </source>
</evidence>
<organism evidence="1 2">
    <name type="scientific">Sphingomonas paeninsulae</name>
    <dbReference type="NCBI Taxonomy" id="2319844"/>
    <lineage>
        <taxon>Bacteria</taxon>
        <taxon>Pseudomonadati</taxon>
        <taxon>Pseudomonadota</taxon>
        <taxon>Alphaproteobacteria</taxon>
        <taxon>Sphingomonadales</taxon>
        <taxon>Sphingomonadaceae</taxon>
        <taxon>Sphingomonas</taxon>
    </lineage>
</organism>
<protein>
    <submittedName>
        <fullName evidence="1">Uncharacterized protein</fullName>
    </submittedName>
</protein>
<reference evidence="1 2" key="1">
    <citation type="submission" date="2018-09" db="EMBL/GenBank/DDBJ databases">
        <title>Sphingomonas peninsula sp. nov., isolated from fildes peninsula, Antarctic soil.</title>
        <authorList>
            <person name="Yingchao G."/>
        </authorList>
    </citation>
    <scope>NUCLEOTIDE SEQUENCE [LARGE SCALE GENOMIC DNA]</scope>
    <source>
        <strain evidence="1 2">YZ-8</strain>
    </source>
</reference>
<proteinExistence type="predicted"/>
<evidence type="ECO:0000313" key="1">
    <source>
        <dbReference type="EMBL" id="AYJ87283.1"/>
    </source>
</evidence>
<dbReference type="KEGG" id="spha:D3Y57_16760"/>
<dbReference type="Proteomes" id="UP000276254">
    <property type="component" value="Chromosome"/>
</dbReference>
<accession>A0A494TJT4</accession>
<gene>
    <name evidence="1" type="ORF">D3Y57_16760</name>
</gene>